<keyword evidence="2" id="KW-1185">Reference proteome</keyword>
<proteinExistence type="predicted"/>
<organism evidence="1 2">
    <name type="scientific">Dipteronia dyeriana</name>
    <dbReference type="NCBI Taxonomy" id="168575"/>
    <lineage>
        <taxon>Eukaryota</taxon>
        <taxon>Viridiplantae</taxon>
        <taxon>Streptophyta</taxon>
        <taxon>Embryophyta</taxon>
        <taxon>Tracheophyta</taxon>
        <taxon>Spermatophyta</taxon>
        <taxon>Magnoliopsida</taxon>
        <taxon>eudicotyledons</taxon>
        <taxon>Gunneridae</taxon>
        <taxon>Pentapetalae</taxon>
        <taxon>rosids</taxon>
        <taxon>malvids</taxon>
        <taxon>Sapindales</taxon>
        <taxon>Sapindaceae</taxon>
        <taxon>Hippocastanoideae</taxon>
        <taxon>Acereae</taxon>
        <taxon>Dipteronia</taxon>
    </lineage>
</organism>
<evidence type="ECO:0000313" key="2">
    <source>
        <dbReference type="Proteomes" id="UP001280121"/>
    </source>
</evidence>
<reference evidence="1" key="1">
    <citation type="journal article" date="2023" name="Plant J.">
        <title>Genome sequences and population genomics provide insights into the demographic history, inbreeding, and mutation load of two 'living fossil' tree species of Dipteronia.</title>
        <authorList>
            <person name="Feng Y."/>
            <person name="Comes H.P."/>
            <person name="Chen J."/>
            <person name="Zhu S."/>
            <person name="Lu R."/>
            <person name="Zhang X."/>
            <person name="Li P."/>
            <person name="Qiu J."/>
            <person name="Olsen K.M."/>
            <person name="Qiu Y."/>
        </authorList>
    </citation>
    <scope>NUCLEOTIDE SEQUENCE</scope>
    <source>
        <strain evidence="1">KIB01</strain>
    </source>
</reference>
<comment type="caution">
    <text evidence="1">The sequence shown here is derived from an EMBL/GenBank/DDBJ whole genome shotgun (WGS) entry which is preliminary data.</text>
</comment>
<protein>
    <submittedName>
        <fullName evidence="1">Uncharacterized protein</fullName>
    </submittedName>
</protein>
<sequence length="112" mass="12193">MELKSNYTSPVLTDPSPLNKSRLGIHSSLMPFSQAGVGPSFSGKYVTVTRKKPAKLDDVTSNGWLDAMKSHRLLARSSIKVLILKSLQMILNLATAVGCLSIHQRSTLLSKL</sequence>
<dbReference type="EMBL" id="JANJYI010000005">
    <property type="protein sequence ID" value="KAK2649141.1"/>
    <property type="molecule type" value="Genomic_DNA"/>
</dbReference>
<accession>A0AAD9WZS0</accession>
<gene>
    <name evidence="1" type="ORF">Ddye_016630</name>
</gene>
<dbReference type="Proteomes" id="UP001280121">
    <property type="component" value="Unassembled WGS sequence"/>
</dbReference>
<evidence type="ECO:0000313" key="1">
    <source>
        <dbReference type="EMBL" id="KAK2649141.1"/>
    </source>
</evidence>
<name>A0AAD9WZS0_9ROSI</name>
<dbReference type="AlphaFoldDB" id="A0AAD9WZS0"/>